<proteinExistence type="predicted"/>
<dbReference type="InterPro" id="IPR003329">
    <property type="entry name" value="Cytidylyl_trans"/>
</dbReference>
<reference evidence="1" key="1">
    <citation type="submission" date="2018-05" db="EMBL/GenBank/DDBJ databases">
        <authorList>
            <person name="Lanie J.A."/>
            <person name="Ng W.-L."/>
            <person name="Kazmierczak K.M."/>
            <person name="Andrzejewski T.M."/>
            <person name="Davidsen T.M."/>
            <person name="Wayne K.J."/>
            <person name="Tettelin H."/>
            <person name="Glass J.I."/>
            <person name="Rusch D."/>
            <person name="Podicherti R."/>
            <person name="Tsui H.-C.T."/>
            <person name="Winkler M.E."/>
        </authorList>
    </citation>
    <scope>NUCLEOTIDE SEQUENCE</scope>
</reference>
<name>A0A382NRC4_9ZZZZ</name>
<accession>A0A382NRC4</accession>
<dbReference type="Pfam" id="PF02348">
    <property type="entry name" value="CTP_transf_3"/>
    <property type="match status" value="1"/>
</dbReference>
<evidence type="ECO:0008006" key="2">
    <source>
        <dbReference type="Google" id="ProtNLM"/>
    </source>
</evidence>
<sequence length="197" mass="22561">VSWCENYGVRFHRGSLDDVLGRYRDAAHHFGAEVVVRITADCPVIDPIVVDLVVDGFLGGDYDYFGLGGEFPNGLDCEVMTQSALERAADEAIRPSDREHVTPYFKRHPKLFAQGSVAPFDRLFHHRWTLDVEEDYQFLCRIFDHLYQEDRLFLTQDLLRLLDQQPELMTINAAIERGVGYQRSLAAELDAGWDPEN</sequence>
<protein>
    <recommendedName>
        <fullName evidence="2">Acylneuraminate cytidylyltransferase</fullName>
    </recommendedName>
</protein>
<dbReference type="Gene3D" id="3.90.550.10">
    <property type="entry name" value="Spore Coat Polysaccharide Biosynthesis Protein SpsA, Chain A"/>
    <property type="match status" value="1"/>
</dbReference>
<feature type="non-terminal residue" evidence="1">
    <location>
        <position position="1"/>
    </location>
</feature>
<evidence type="ECO:0000313" key="1">
    <source>
        <dbReference type="EMBL" id="SVC62905.1"/>
    </source>
</evidence>
<dbReference type="EMBL" id="UINC01101802">
    <property type="protein sequence ID" value="SVC62905.1"/>
    <property type="molecule type" value="Genomic_DNA"/>
</dbReference>
<dbReference type="InterPro" id="IPR029044">
    <property type="entry name" value="Nucleotide-diphossugar_trans"/>
</dbReference>
<dbReference type="SUPFAM" id="SSF53448">
    <property type="entry name" value="Nucleotide-diphospho-sugar transferases"/>
    <property type="match status" value="1"/>
</dbReference>
<organism evidence="1">
    <name type="scientific">marine metagenome</name>
    <dbReference type="NCBI Taxonomy" id="408172"/>
    <lineage>
        <taxon>unclassified sequences</taxon>
        <taxon>metagenomes</taxon>
        <taxon>ecological metagenomes</taxon>
    </lineage>
</organism>
<dbReference type="AlphaFoldDB" id="A0A382NRC4"/>
<gene>
    <name evidence="1" type="ORF">METZ01_LOCUS315759</name>
</gene>